<comment type="caution">
    <text evidence="2">The sequence shown here is derived from an EMBL/GenBank/DDBJ whole genome shotgun (WGS) entry which is preliminary data.</text>
</comment>
<keyword evidence="3" id="KW-1185">Reference proteome</keyword>
<evidence type="ECO:0008006" key="4">
    <source>
        <dbReference type="Google" id="ProtNLM"/>
    </source>
</evidence>
<dbReference type="AlphaFoldDB" id="A0AAW9NQF8"/>
<evidence type="ECO:0000313" key="2">
    <source>
        <dbReference type="EMBL" id="MEC1177063.1"/>
    </source>
</evidence>
<keyword evidence="1" id="KW-1133">Transmembrane helix</keyword>
<feature type="transmembrane region" description="Helical" evidence="1">
    <location>
        <begin position="58"/>
        <end position="77"/>
    </location>
</feature>
<proteinExistence type="predicted"/>
<organism evidence="2 3">
    <name type="scientific">Metasolibacillus meyeri</name>
    <dbReference type="NCBI Taxonomy" id="1071052"/>
    <lineage>
        <taxon>Bacteria</taxon>
        <taxon>Bacillati</taxon>
        <taxon>Bacillota</taxon>
        <taxon>Bacilli</taxon>
        <taxon>Bacillales</taxon>
        <taxon>Caryophanaceae</taxon>
        <taxon>Metasolibacillus</taxon>
    </lineage>
</organism>
<evidence type="ECO:0000313" key="3">
    <source>
        <dbReference type="Proteomes" id="UP001344888"/>
    </source>
</evidence>
<protein>
    <recommendedName>
        <fullName evidence="4">YggT family protein</fullName>
    </recommendedName>
</protein>
<dbReference type="RefSeq" id="WP_326121284.1">
    <property type="nucleotide sequence ID" value="NZ_JARSFG010000003.1"/>
</dbReference>
<keyword evidence="1" id="KW-0472">Membrane</keyword>
<accession>A0AAW9NQF8</accession>
<gene>
    <name evidence="2" type="ORF">P9B03_01085</name>
</gene>
<sequence>MSLFKRFAFWLPLLAVVNYIYELIVNPIIEAGLAVDPLLGFLLRKMGNIAYDYENFKLLLPGFLLHFFLWLLYGIVIDKFIKQLI</sequence>
<evidence type="ECO:0000256" key="1">
    <source>
        <dbReference type="SAM" id="Phobius"/>
    </source>
</evidence>
<dbReference type="EMBL" id="JARSFG010000003">
    <property type="protein sequence ID" value="MEC1177063.1"/>
    <property type="molecule type" value="Genomic_DNA"/>
</dbReference>
<reference evidence="2 3" key="1">
    <citation type="submission" date="2023-03" db="EMBL/GenBank/DDBJ databases">
        <title>Bacillus Genome Sequencing.</title>
        <authorList>
            <person name="Dunlap C."/>
        </authorList>
    </citation>
    <scope>NUCLEOTIDE SEQUENCE [LARGE SCALE GENOMIC DNA]</scope>
    <source>
        <strain evidence="2 3">B-59205</strain>
    </source>
</reference>
<name>A0AAW9NQF8_9BACL</name>
<feature type="transmembrane region" description="Helical" evidence="1">
    <location>
        <begin position="7"/>
        <end position="29"/>
    </location>
</feature>
<dbReference type="Proteomes" id="UP001344888">
    <property type="component" value="Unassembled WGS sequence"/>
</dbReference>
<keyword evidence="1" id="KW-0812">Transmembrane</keyword>